<keyword evidence="4" id="KW-1185">Reference proteome</keyword>
<dbReference type="Pfam" id="PF00144">
    <property type="entry name" value="Beta-lactamase"/>
    <property type="match status" value="1"/>
</dbReference>
<dbReference type="Proteomes" id="UP000620124">
    <property type="component" value="Unassembled WGS sequence"/>
</dbReference>
<dbReference type="PANTHER" id="PTHR46825">
    <property type="entry name" value="D-ALANYL-D-ALANINE-CARBOXYPEPTIDASE/ENDOPEPTIDASE AMPH"/>
    <property type="match status" value="1"/>
</dbReference>
<evidence type="ECO:0000256" key="1">
    <source>
        <dbReference type="ARBA" id="ARBA00038215"/>
    </source>
</evidence>
<evidence type="ECO:0000313" key="3">
    <source>
        <dbReference type="EMBL" id="KAF7356360.1"/>
    </source>
</evidence>
<proteinExistence type="inferred from homology"/>
<gene>
    <name evidence="3" type="ORF">MVEN_00968400</name>
</gene>
<evidence type="ECO:0000259" key="2">
    <source>
        <dbReference type="Pfam" id="PF00144"/>
    </source>
</evidence>
<feature type="domain" description="Beta-lactamase-related" evidence="2">
    <location>
        <begin position="82"/>
        <end position="417"/>
    </location>
</feature>
<dbReference type="EMBL" id="JACAZI010000007">
    <property type="protein sequence ID" value="KAF7356360.1"/>
    <property type="molecule type" value="Genomic_DNA"/>
</dbReference>
<dbReference type="OrthoDB" id="5946976at2759"/>
<name>A0A8H6YE42_9AGAR</name>
<comment type="caution">
    <text evidence="3">The sequence shown here is derived from an EMBL/GenBank/DDBJ whole genome shotgun (WGS) entry which is preliminary data.</text>
</comment>
<dbReference type="SUPFAM" id="SSF56601">
    <property type="entry name" value="beta-lactamase/transpeptidase-like"/>
    <property type="match status" value="1"/>
</dbReference>
<sequence>MILNGQPHCLLPICNASFRSTSQYVSTAHNVSLISSLDMRLISSFAFSQLLCFAAALNTGTILNSDIDTFIANTLAGWNSQAGVAVAVVRQDGQGGWVVETKGYGNAKRDGTRITADTLFSIGSESKLFDILATGLLISNQSLAKPISWTTKVADIIPEWELMDPIASAGSSIVDLMSHRTGMPRHDLMWGFSDTALSTIKRMKYLNPSAEFRSKFQYNNMMYTVLSYLPTAVLPYKPTFPQYVQENILEPLGMNSTTYSFEVANATGRLADAFGREGDPTTNPLLPGSVHPMPYWLQAGGKDGSTFVSGPGGVISSINDIAKWLQMLISNGVNPVTNATVIPADVLETVITGVTIYPFTEDYPEFSASTYGGGQFKSSYRGYDLIEHGGDIQGFHSAFTRFPFERAGVAILSNDDQFYIRDTIRYRIMDELFGLEPVDWNTRHQQVAVETALVLASLVNTSRPANATPPTGGFSSLVGNYSNPGYTSVELCQIVPQPSSASQACGALANTLNSSFPSHINSSIPTFAFTWDRVAAQYMKLAHFNGNVFNLTGWIGLPTGNASSPVWAYDAGLTSTNVVFGSGSKGSSGFGFVGGVWGAQDSPDPQGKTAEDQAEVWFAKVA</sequence>
<dbReference type="InterPro" id="IPR001466">
    <property type="entry name" value="Beta-lactam-related"/>
</dbReference>
<dbReference type="AlphaFoldDB" id="A0A8H6YE42"/>
<accession>A0A8H6YE42</accession>
<dbReference type="Gene3D" id="3.40.710.10">
    <property type="entry name" value="DD-peptidase/beta-lactamase superfamily"/>
    <property type="match status" value="1"/>
</dbReference>
<comment type="similarity">
    <text evidence="1">Belongs to the peptidase S12 family.</text>
</comment>
<organism evidence="3 4">
    <name type="scientific">Mycena venus</name>
    <dbReference type="NCBI Taxonomy" id="2733690"/>
    <lineage>
        <taxon>Eukaryota</taxon>
        <taxon>Fungi</taxon>
        <taxon>Dikarya</taxon>
        <taxon>Basidiomycota</taxon>
        <taxon>Agaricomycotina</taxon>
        <taxon>Agaricomycetes</taxon>
        <taxon>Agaricomycetidae</taxon>
        <taxon>Agaricales</taxon>
        <taxon>Marasmiineae</taxon>
        <taxon>Mycenaceae</taxon>
        <taxon>Mycena</taxon>
    </lineage>
</organism>
<reference evidence="3" key="1">
    <citation type="submission" date="2020-05" db="EMBL/GenBank/DDBJ databases">
        <title>Mycena genomes resolve the evolution of fungal bioluminescence.</title>
        <authorList>
            <person name="Tsai I.J."/>
        </authorList>
    </citation>
    <scope>NUCLEOTIDE SEQUENCE</scope>
    <source>
        <strain evidence="3">CCC161011</strain>
    </source>
</reference>
<dbReference type="PANTHER" id="PTHR46825:SF15">
    <property type="entry name" value="BETA-LACTAMASE-RELATED DOMAIN-CONTAINING PROTEIN"/>
    <property type="match status" value="1"/>
</dbReference>
<dbReference type="InterPro" id="IPR012338">
    <property type="entry name" value="Beta-lactam/transpept-like"/>
</dbReference>
<protein>
    <submittedName>
        <fullName evidence="3">Beta-lactamase domain-containing protein</fullName>
    </submittedName>
</protein>
<evidence type="ECO:0000313" key="4">
    <source>
        <dbReference type="Proteomes" id="UP000620124"/>
    </source>
</evidence>
<dbReference type="InterPro" id="IPR050491">
    <property type="entry name" value="AmpC-like"/>
</dbReference>